<comment type="caution">
    <text evidence="3">The sequence shown here is derived from an EMBL/GenBank/DDBJ whole genome shotgun (WGS) entry which is preliminary data.</text>
</comment>
<name>A0ABU2XG36_9ACTN</name>
<organism evidence="3 4">
    <name type="scientific">Streptomyces lonegramiae</name>
    <dbReference type="NCBI Taxonomy" id="3075524"/>
    <lineage>
        <taxon>Bacteria</taxon>
        <taxon>Bacillati</taxon>
        <taxon>Actinomycetota</taxon>
        <taxon>Actinomycetes</taxon>
        <taxon>Kitasatosporales</taxon>
        <taxon>Streptomycetaceae</taxon>
        <taxon>Streptomyces</taxon>
    </lineage>
</organism>
<gene>
    <name evidence="3" type="ORF">RND15_19610</name>
</gene>
<proteinExistence type="predicted"/>
<evidence type="ECO:0000313" key="3">
    <source>
        <dbReference type="EMBL" id="MDT0544898.1"/>
    </source>
</evidence>
<dbReference type="Pfam" id="PF06527">
    <property type="entry name" value="TniQ"/>
    <property type="match status" value="1"/>
</dbReference>
<feature type="region of interest" description="Disordered" evidence="1">
    <location>
        <begin position="1"/>
        <end position="49"/>
    </location>
</feature>
<sequence length="183" mass="20772">MGERALGPHRRCRTDRPGDPARPTRGRRTARNRSSASSPRRSKRFAPSTRLTTDEAAALTLEPHGERFPSVTESLRVQTQHRFTWTRIDPWALSTFTRYCPKCLAGDGSVIQQRHGGPWNAAEWRLAVSFICRDHRTFLRHLCPICRRPAHKFDAQAGSKLPPLMQFKGFHRHNGQPGIDTAA</sequence>
<dbReference type="EMBL" id="JAVRFD010000009">
    <property type="protein sequence ID" value="MDT0544898.1"/>
    <property type="molecule type" value="Genomic_DNA"/>
</dbReference>
<accession>A0ABU2XG36</accession>
<dbReference type="RefSeq" id="WP_311725597.1">
    <property type="nucleotide sequence ID" value="NZ_JAVRFD010000009.1"/>
</dbReference>
<dbReference type="Proteomes" id="UP001180754">
    <property type="component" value="Unassembled WGS sequence"/>
</dbReference>
<dbReference type="InterPro" id="IPR009492">
    <property type="entry name" value="TniQ"/>
</dbReference>
<evidence type="ECO:0000256" key="1">
    <source>
        <dbReference type="SAM" id="MobiDB-lite"/>
    </source>
</evidence>
<evidence type="ECO:0000259" key="2">
    <source>
        <dbReference type="Pfam" id="PF06527"/>
    </source>
</evidence>
<feature type="domain" description="TniQ" evidence="2">
    <location>
        <begin position="28"/>
        <end position="139"/>
    </location>
</feature>
<protein>
    <submittedName>
        <fullName evidence="3">TniQ family protein</fullName>
    </submittedName>
</protein>
<evidence type="ECO:0000313" key="4">
    <source>
        <dbReference type="Proteomes" id="UP001180754"/>
    </source>
</evidence>
<keyword evidence="4" id="KW-1185">Reference proteome</keyword>
<reference evidence="3" key="1">
    <citation type="submission" date="2024-05" db="EMBL/GenBank/DDBJ databases">
        <title>30 novel species of actinomycetes from the DSMZ collection.</title>
        <authorList>
            <person name="Nouioui I."/>
        </authorList>
    </citation>
    <scope>NUCLEOTIDE SEQUENCE</scope>
    <source>
        <strain evidence="3">DSM 41529</strain>
    </source>
</reference>